<organism evidence="1 2">
    <name type="scientific">Mucilaginibacter gynuensis</name>
    <dbReference type="NCBI Taxonomy" id="1302236"/>
    <lineage>
        <taxon>Bacteria</taxon>
        <taxon>Pseudomonadati</taxon>
        <taxon>Bacteroidota</taxon>
        <taxon>Sphingobacteriia</taxon>
        <taxon>Sphingobacteriales</taxon>
        <taxon>Sphingobacteriaceae</taxon>
        <taxon>Mucilaginibacter</taxon>
    </lineage>
</organism>
<proteinExistence type="predicted"/>
<gene>
    <name evidence="1" type="ORF">GCM10023149_45190</name>
</gene>
<name>A0ABP8H9Z0_9SPHI</name>
<protein>
    <submittedName>
        <fullName evidence="1">Uncharacterized protein</fullName>
    </submittedName>
</protein>
<evidence type="ECO:0000313" key="1">
    <source>
        <dbReference type="EMBL" id="GAA4336426.1"/>
    </source>
</evidence>
<sequence length="197" mass="21996">MEINAPESTFASRLTQIQLSADIPTPQSHLQNLVSKGKTAKDYYLTSTDPAAGSSFKERMDNLKAYIKEEFKSFSSKRALEYATLEWTFSSFDWATGHHATKTEVIAINTYIFTKISRTTNGDWKGGPIINGVDQKTWISGDIAGGNVTWTTGGHGKAETKWTIWAKLDNEYILNMIQNELNNIKAQLNLLNVPTDV</sequence>
<accession>A0ABP8H9Z0</accession>
<dbReference type="Proteomes" id="UP001500582">
    <property type="component" value="Unassembled WGS sequence"/>
</dbReference>
<evidence type="ECO:0000313" key="2">
    <source>
        <dbReference type="Proteomes" id="UP001500582"/>
    </source>
</evidence>
<comment type="caution">
    <text evidence="1">The sequence shown here is derived from an EMBL/GenBank/DDBJ whole genome shotgun (WGS) entry which is preliminary data.</text>
</comment>
<dbReference type="RefSeq" id="WP_345213465.1">
    <property type="nucleotide sequence ID" value="NZ_BAABFT010000017.1"/>
</dbReference>
<dbReference type="EMBL" id="BAABFT010000017">
    <property type="protein sequence ID" value="GAA4336426.1"/>
    <property type="molecule type" value="Genomic_DNA"/>
</dbReference>
<reference evidence="2" key="1">
    <citation type="journal article" date="2019" name="Int. J. Syst. Evol. Microbiol.">
        <title>The Global Catalogue of Microorganisms (GCM) 10K type strain sequencing project: providing services to taxonomists for standard genome sequencing and annotation.</title>
        <authorList>
            <consortium name="The Broad Institute Genomics Platform"/>
            <consortium name="The Broad Institute Genome Sequencing Center for Infectious Disease"/>
            <person name="Wu L."/>
            <person name="Ma J."/>
        </authorList>
    </citation>
    <scope>NUCLEOTIDE SEQUENCE [LARGE SCALE GENOMIC DNA]</scope>
    <source>
        <strain evidence="2">JCM 17705</strain>
    </source>
</reference>
<keyword evidence="2" id="KW-1185">Reference proteome</keyword>